<dbReference type="InterPro" id="IPR000600">
    <property type="entry name" value="ROK"/>
</dbReference>
<dbReference type="Gene3D" id="1.10.10.10">
    <property type="entry name" value="Winged helix-like DNA-binding domain superfamily/Winged helix DNA-binding domain"/>
    <property type="match status" value="1"/>
</dbReference>
<name>A0A9X2DUF9_9BACI</name>
<comment type="function">
    <text evidence="1">Transcriptional repressor of xylose-utilizing enzymes.</text>
</comment>
<dbReference type="InterPro" id="IPR043129">
    <property type="entry name" value="ATPase_NBD"/>
</dbReference>
<keyword evidence="3" id="KW-0859">Xylose metabolism</keyword>
<evidence type="ECO:0000256" key="1">
    <source>
        <dbReference type="ARBA" id="ARBA00002486"/>
    </source>
</evidence>
<dbReference type="SUPFAM" id="SSF53067">
    <property type="entry name" value="Actin-like ATPase domain"/>
    <property type="match status" value="1"/>
</dbReference>
<dbReference type="Pfam" id="PF00480">
    <property type="entry name" value="ROK"/>
    <property type="match status" value="1"/>
</dbReference>
<dbReference type="AlphaFoldDB" id="A0A9X2DUF9"/>
<comment type="caution">
    <text evidence="4">The sequence shown here is derived from an EMBL/GenBank/DDBJ whole genome shotgun (WGS) entry which is preliminary data.</text>
</comment>
<dbReference type="SUPFAM" id="SSF46785">
    <property type="entry name" value="Winged helix' DNA-binding domain"/>
    <property type="match status" value="1"/>
</dbReference>
<dbReference type="InterPro" id="IPR036390">
    <property type="entry name" value="WH_DNA-bd_sf"/>
</dbReference>
<keyword evidence="5" id="KW-1185">Reference proteome</keyword>
<evidence type="ECO:0000313" key="5">
    <source>
        <dbReference type="Proteomes" id="UP001139179"/>
    </source>
</evidence>
<proteinExistence type="inferred from homology"/>
<protein>
    <submittedName>
        <fullName evidence="4">ROK family protein</fullName>
    </submittedName>
</protein>
<evidence type="ECO:0000256" key="2">
    <source>
        <dbReference type="ARBA" id="ARBA00006479"/>
    </source>
</evidence>
<evidence type="ECO:0000256" key="3">
    <source>
        <dbReference type="ARBA" id="ARBA00022629"/>
    </source>
</evidence>
<accession>A0A9X2DUF9</accession>
<gene>
    <name evidence="4" type="ORF">M3202_16410</name>
</gene>
<organism evidence="4 5">
    <name type="scientific">Halalkalibacter oceani</name>
    <dbReference type="NCBI Taxonomy" id="1653776"/>
    <lineage>
        <taxon>Bacteria</taxon>
        <taxon>Bacillati</taxon>
        <taxon>Bacillota</taxon>
        <taxon>Bacilli</taxon>
        <taxon>Bacillales</taxon>
        <taxon>Bacillaceae</taxon>
        <taxon>Halalkalibacter</taxon>
    </lineage>
</organism>
<dbReference type="PANTHER" id="PTHR18964:SF149">
    <property type="entry name" value="BIFUNCTIONAL UDP-N-ACETYLGLUCOSAMINE 2-EPIMERASE_N-ACETYLMANNOSAMINE KINASE"/>
    <property type="match status" value="1"/>
</dbReference>
<comment type="similarity">
    <text evidence="2">Belongs to the ROK (NagC/XylR) family.</text>
</comment>
<dbReference type="Proteomes" id="UP001139179">
    <property type="component" value="Unassembled WGS sequence"/>
</dbReference>
<dbReference type="RefSeq" id="WP_251224380.1">
    <property type="nucleotide sequence ID" value="NZ_JAMBOL010000018.1"/>
</dbReference>
<dbReference type="Gene3D" id="3.30.420.40">
    <property type="match status" value="2"/>
</dbReference>
<dbReference type="GO" id="GO:0042732">
    <property type="term" value="P:D-xylose metabolic process"/>
    <property type="evidence" value="ECO:0007669"/>
    <property type="project" value="UniProtKB-KW"/>
</dbReference>
<dbReference type="EMBL" id="JAMBOL010000018">
    <property type="protein sequence ID" value="MCM3715648.1"/>
    <property type="molecule type" value="Genomic_DNA"/>
</dbReference>
<reference evidence="4" key="1">
    <citation type="submission" date="2022-05" db="EMBL/GenBank/DDBJ databases">
        <title>Comparative Genomics of Spacecraft Associated Microbes.</title>
        <authorList>
            <person name="Tran M.T."/>
            <person name="Wright A."/>
            <person name="Seuylemezian A."/>
            <person name="Eisen J."/>
            <person name="Coil D."/>
        </authorList>
    </citation>
    <scope>NUCLEOTIDE SEQUENCE</scope>
    <source>
        <strain evidence="4">214.1.1</strain>
    </source>
</reference>
<dbReference type="PANTHER" id="PTHR18964">
    <property type="entry name" value="ROK (REPRESSOR, ORF, KINASE) FAMILY"/>
    <property type="match status" value="1"/>
</dbReference>
<sequence>MTKLYSEKKEADSLRAINRSNILNLLSTKEPMARNQISEHIGLTGASVTRIINECIGAQLVVEKKNDSISISSGRRPIPLSLNDRTYFVACVHIGNFWIDIGLMNLLGEISDFIRLDRPESAEAVLELIVEHIKKLNTGDKTVLCIGITLYGKVDIEKGTILDQNVLGWENVPIVSIFENQLQIKTVIDTNVHSMAVTAYKAQPLPQDHALLFINVGTTIGMAIVVNNTVIRGKQGQAGILEHIPWDPQGPLCECGKRGCLTSLLTDRAILSRAKGLHLPVTFNNIHELIAHSTVEPALTQLLRERARRLGEFLAHLSLIHDPSRIVLAGTCTNDELPQLDWVQKSYENTIDLNDRAYAKIELPKHQQNIPFTLTGAGTIALQTALSPALKLINDTSSTNGIKAALPL</sequence>
<dbReference type="InterPro" id="IPR036388">
    <property type="entry name" value="WH-like_DNA-bd_sf"/>
</dbReference>
<evidence type="ECO:0000313" key="4">
    <source>
        <dbReference type="EMBL" id="MCM3715648.1"/>
    </source>
</evidence>
<keyword evidence="3" id="KW-0119">Carbohydrate metabolism</keyword>